<feature type="region of interest" description="Disordered" evidence="1">
    <location>
        <begin position="130"/>
        <end position="154"/>
    </location>
</feature>
<protein>
    <submittedName>
        <fullName evidence="2">Uncharacterized protein</fullName>
    </submittedName>
</protein>
<evidence type="ECO:0000256" key="1">
    <source>
        <dbReference type="SAM" id="MobiDB-lite"/>
    </source>
</evidence>
<gene>
    <name evidence="2" type="ORF">MKK02DRAFT_38882</name>
</gene>
<evidence type="ECO:0000313" key="3">
    <source>
        <dbReference type="Proteomes" id="UP001164286"/>
    </source>
</evidence>
<comment type="caution">
    <text evidence="2">The sequence shown here is derived from an EMBL/GenBank/DDBJ whole genome shotgun (WGS) entry which is preliminary data.</text>
</comment>
<dbReference type="RefSeq" id="XP_052943987.1">
    <property type="nucleotide sequence ID" value="XM_053090332.1"/>
</dbReference>
<dbReference type="EMBL" id="JAKWFO010000008">
    <property type="protein sequence ID" value="KAI9634210.1"/>
    <property type="molecule type" value="Genomic_DNA"/>
</dbReference>
<dbReference type="Proteomes" id="UP001164286">
    <property type="component" value="Unassembled WGS sequence"/>
</dbReference>
<keyword evidence="3" id="KW-1185">Reference proteome</keyword>
<sequence>MKVETAEESYGGTNYSHTFSLHSVSQVMPSRFIEDTQVIRVTGKMQHSRFNNDLDFLQQSGFVKTCGYDYPFKSRRCRPSSASTYAKLLKTRHPNDTSVIVIHTGLKGDKDKYVLEEMSAEKYETLESDVRGKGGHVGPMRYSTRGHRGPPLNPDWTLEEQKFYRSALSGRGRNDRRRISEALRVQFNEAAEARAQWLKMSVVDGKPLMTSGTNGPGDLPLGEHSADLHPHVTAASSDLFDVSQIGGFWTECGTTSFGTNMDHMSSDQLDHLLVGRGDMDLFPTDLTMNWDGLSPPEAGGLWNNWDWRGMV</sequence>
<organism evidence="2 3">
    <name type="scientific">Dioszegia hungarica</name>
    <dbReference type="NCBI Taxonomy" id="4972"/>
    <lineage>
        <taxon>Eukaryota</taxon>
        <taxon>Fungi</taxon>
        <taxon>Dikarya</taxon>
        <taxon>Basidiomycota</taxon>
        <taxon>Agaricomycotina</taxon>
        <taxon>Tremellomycetes</taxon>
        <taxon>Tremellales</taxon>
        <taxon>Bulleribasidiaceae</taxon>
        <taxon>Dioszegia</taxon>
    </lineage>
</organism>
<dbReference type="GeneID" id="77729537"/>
<name>A0AA38H585_9TREE</name>
<proteinExistence type="predicted"/>
<evidence type="ECO:0000313" key="2">
    <source>
        <dbReference type="EMBL" id="KAI9634210.1"/>
    </source>
</evidence>
<dbReference type="AlphaFoldDB" id="A0AA38H585"/>
<reference evidence="2" key="1">
    <citation type="journal article" date="2022" name="G3 (Bethesda)">
        <title>High quality genome of the basidiomycete yeast Dioszegia hungarica PDD-24b-2 isolated from cloud water.</title>
        <authorList>
            <person name="Jarrige D."/>
            <person name="Haridas S."/>
            <person name="Bleykasten-Grosshans C."/>
            <person name="Joly M."/>
            <person name="Nadalig T."/>
            <person name="Sancelme M."/>
            <person name="Vuilleumier S."/>
            <person name="Grigoriev I.V."/>
            <person name="Amato P."/>
            <person name="Bringel F."/>
        </authorList>
    </citation>
    <scope>NUCLEOTIDE SEQUENCE</scope>
    <source>
        <strain evidence="2">PDD-24b-2</strain>
    </source>
</reference>
<accession>A0AA38H585</accession>